<dbReference type="InterPro" id="IPR032675">
    <property type="entry name" value="LRR_dom_sf"/>
</dbReference>
<proteinExistence type="predicted"/>
<dbReference type="EMBL" id="CAKMRJ010005412">
    <property type="protein sequence ID" value="CAH1439938.1"/>
    <property type="molecule type" value="Genomic_DNA"/>
</dbReference>
<gene>
    <name evidence="1" type="ORF">LVIROSA_LOCUS26104</name>
</gene>
<comment type="caution">
    <text evidence="1">The sequence shown here is derived from an EMBL/GenBank/DDBJ whole genome shotgun (WGS) entry which is preliminary data.</text>
</comment>
<accession>A0AAU9NQ94</accession>
<sequence>MYLQESLIVEKDEEWLHELALRNTAMESSNFYMIDSVKFNFKDLELIAKNCSESLVSVKISECDLTDLSDFFNYAVKLQEFGGGAFSDQPKIYAELKFPAVFNFHGIELNEPTRNPCNHPFHFPLNKTRSSLC</sequence>
<dbReference type="AlphaFoldDB" id="A0AAU9NQ94"/>
<evidence type="ECO:0000313" key="1">
    <source>
        <dbReference type="EMBL" id="CAH1439938.1"/>
    </source>
</evidence>
<dbReference type="Proteomes" id="UP001157418">
    <property type="component" value="Unassembled WGS sequence"/>
</dbReference>
<evidence type="ECO:0000313" key="2">
    <source>
        <dbReference type="Proteomes" id="UP001157418"/>
    </source>
</evidence>
<evidence type="ECO:0008006" key="3">
    <source>
        <dbReference type="Google" id="ProtNLM"/>
    </source>
</evidence>
<keyword evidence="2" id="KW-1185">Reference proteome</keyword>
<reference evidence="1 2" key="1">
    <citation type="submission" date="2022-01" db="EMBL/GenBank/DDBJ databases">
        <authorList>
            <person name="Xiong W."/>
            <person name="Schranz E."/>
        </authorList>
    </citation>
    <scope>NUCLEOTIDE SEQUENCE [LARGE SCALE GENOMIC DNA]</scope>
</reference>
<dbReference type="Gene3D" id="3.80.10.10">
    <property type="entry name" value="Ribonuclease Inhibitor"/>
    <property type="match status" value="1"/>
</dbReference>
<organism evidence="1 2">
    <name type="scientific">Lactuca virosa</name>
    <dbReference type="NCBI Taxonomy" id="75947"/>
    <lineage>
        <taxon>Eukaryota</taxon>
        <taxon>Viridiplantae</taxon>
        <taxon>Streptophyta</taxon>
        <taxon>Embryophyta</taxon>
        <taxon>Tracheophyta</taxon>
        <taxon>Spermatophyta</taxon>
        <taxon>Magnoliopsida</taxon>
        <taxon>eudicotyledons</taxon>
        <taxon>Gunneridae</taxon>
        <taxon>Pentapetalae</taxon>
        <taxon>asterids</taxon>
        <taxon>campanulids</taxon>
        <taxon>Asterales</taxon>
        <taxon>Asteraceae</taxon>
        <taxon>Cichorioideae</taxon>
        <taxon>Cichorieae</taxon>
        <taxon>Lactucinae</taxon>
        <taxon>Lactuca</taxon>
    </lineage>
</organism>
<name>A0AAU9NQ94_9ASTR</name>
<protein>
    <recommendedName>
        <fullName evidence="3">DUF38 domain-containing protein</fullName>
    </recommendedName>
</protein>